<gene>
    <name evidence="1" type="ORF">Rcae01_00754</name>
</gene>
<protein>
    <recommendedName>
        <fullName evidence="3">Transposase IS701-like DDE domain-containing protein</fullName>
    </recommendedName>
</protein>
<evidence type="ECO:0000313" key="1">
    <source>
        <dbReference type="EMBL" id="GAA5505310.1"/>
    </source>
</evidence>
<keyword evidence="2" id="KW-1185">Reference proteome</keyword>
<organism evidence="1 2">
    <name type="scientific">Novipirellula caenicola</name>
    <dbReference type="NCBI Taxonomy" id="1536901"/>
    <lineage>
        <taxon>Bacteria</taxon>
        <taxon>Pseudomonadati</taxon>
        <taxon>Planctomycetota</taxon>
        <taxon>Planctomycetia</taxon>
        <taxon>Pirellulales</taxon>
        <taxon>Pirellulaceae</taxon>
        <taxon>Novipirellula</taxon>
    </lineage>
</organism>
<dbReference type="EMBL" id="BAABRO010000001">
    <property type="protein sequence ID" value="GAA5505310.1"/>
    <property type="molecule type" value="Genomic_DNA"/>
</dbReference>
<sequence length="183" mass="20341">MRQCIVGQLSKLIPLSVDVTFFGNCGCSRRGEHTLGALTAWKAVRQSIVGQLFKRRPLAVDVTFFGDRGYSRSGDHTPSPLTAWKAVRQTIVGQLSKLIPRSVDVTLFWRQRILSRRRSHPKPANGLESRATMFCRSRLGRQCHVDDLDELSAGAATRPLLQLELRRPSTVAHPGPPSGRDDS</sequence>
<evidence type="ECO:0008006" key="3">
    <source>
        <dbReference type="Google" id="ProtNLM"/>
    </source>
</evidence>
<evidence type="ECO:0000313" key="2">
    <source>
        <dbReference type="Proteomes" id="UP001416858"/>
    </source>
</evidence>
<reference evidence="1 2" key="1">
    <citation type="submission" date="2024-02" db="EMBL/GenBank/DDBJ databases">
        <title>Rhodopirellula caenicola NBRC 110016.</title>
        <authorList>
            <person name="Ichikawa N."/>
            <person name="Katano-Makiyama Y."/>
            <person name="Hidaka K."/>
        </authorList>
    </citation>
    <scope>NUCLEOTIDE SEQUENCE [LARGE SCALE GENOMIC DNA]</scope>
    <source>
        <strain evidence="1 2">NBRC 110016</strain>
    </source>
</reference>
<proteinExistence type="predicted"/>
<comment type="caution">
    <text evidence="1">The sequence shown here is derived from an EMBL/GenBank/DDBJ whole genome shotgun (WGS) entry which is preliminary data.</text>
</comment>
<accession>A0ABP9VM08</accession>
<name>A0ABP9VM08_9BACT</name>
<dbReference type="Proteomes" id="UP001416858">
    <property type="component" value="Unassembled WGS sequence"/>
</dbReference>